<gene>
    <name evidence="1" type="ORF">Tci_898892</name>
</gene>
<dbReference type="GO" id="GO:0006508">
    <property type="term" value="P:proteolysis"/>
    <property type="evidence" value="ECO:0007669"/>
    <property type="project" value="UniProtKB-KW"/>
</dbReference>
<comment type="caution">
    <text evidence="1">The sequence shown here is derived from an EMBL/GenBank/DDBJ whole genome shotgun (WGS) entry which is preliminary data.</text>
</comment>
<evidence type="ECO:0000313" key="1">
    <source>
        <dbReference type="EMBL" id="GFD26923.1"/>
    </source>
</evidence>
<dbReference type="GO" id="GO:0004252">
    <property type="term" value="F:serine-type endopeptidase activity"/>
    <property type="evidence" value="ECO:0007669"/>
    <property type="project" value="InterPro"/>
</dbReference>
<dbReference type="AlphaFoldDB" id="A0A699UXJ5"/>
<dbReference type="InterPro" id="IPR036852">
    <property type="entry name" value="Peptidase_S8/S53_dom_sf"/>
</dbReference>
<organism evidence="1">
    <name type="scientific">Tanacetum cinerariifolium</name>
    <name type="common">Dalmatian daisy</name>
    <name type="synonym">Chrysanthemum cinerariifolium</name>
    <dbReference type="NCBI Taxonomy" id="118510"/>
    <lineage>
        <taxon>Eukaryota</taxon>
        <taxon>Viridiplantae</taxon>
        <taxon>Streptophyta</taxon>
        <taxon>Embryophyta</taxon>
        <taxon>Tracheophyta</taxon>
        <taxon>Spermatophyta</taxon>
        <taxon>Magnoliopsida</taxon>
        <taxon>eudicotyledons</taxon>
        <taxon>Gunneridae</taxon>
        <taxon>Pentapetalae</taxon>
        <taxon>asterids</taxon>
        <taxon>campanulids</taxon>
        <taxon>Asterales</taxon>
        <taxon>Asteraceae</taxon>
        <taxon>Asteroideae</taxon>
        <taxon>Anthemideae</taxon>
        <taxon>Anthemidinae</taxon>
        <taxon>Tanacetum</taxon>
    </lineage>
</organism>
<feature type="non-terminal residue" evidence="1">
    <location>
        <position position="1"/>
    </location>
</feature>
<protein>
    <submittedName>
        <fullName evidence="1">Subtilisin-like protease SBT2.4</fullName>
    </submittedName>
</protein>
<dbReference type="EMBL" id="BKCJ011372724">
    <property type="protein sequence ID" value="GFD26923.1"/>
    <property type="molecule type" value="Genomic_DNA"/>
</dbReference>
<dbReference type="SUPFAM" id="SSF52743">
    <property type="entry name" value="Subtilisin-like"/>
    <property type="match status" value="1"/>
</dbReference>
<accession>A0A699UXJ5</accession>
<sequence>AGVNASGLLNALVDILSPYDAVGHGSHVAATAAGNY</sequence>
<reference evidence="1" key="1">
    <citation type="journal article" date="2019" name="Sci. Rep.">
        <title>Draft genome of Tanacetum cinerariifolium, the natural source of mosquito coil.</title>
        <authorList>
            <person name="Yamashiro T."/>
            <person name="Shiraishi A."/>
            <person name="Satake H."/>
            <person name="Nakayama K."/>
        </authorList>
    </citation>
    <scope>NUCLEOTIDE SEQUENCE</scope>
</reference>
<keyword evidence="1" id="KW-0378">Hydrolase</keyword>
<proteinExistence type="predicted"/>
<keyword evidence="1" id="KW-0645">Protease</keyword>
<name>A0A699UXJ5_TANCI</name>